<dbReference type="InterPro" id="IPR050689">
    <property type="entry name" value="FKBP-type_PPIase"/>
</dbReference>
<evidence type="ECO:0000313" key="9">
    <source>
        <dbReference type="Proteomes" id="UP000799640"/>
    </source>
</evidence>
<accession>A0A6G1I5C1</accession>
<feature type="domain" description="PPIase FKBP-type" evidence="7">
    <location>
        <begin position="20"/>
        <end position="122"/>
    </location>
</feature>
<evidence type="ECO:0000256" key="5">
    <source>
        <dbReference type="ARBA" id="ARBA00038106"/>
    </source>
</evidence>
<dbReference type="InterPro" id="IPR046357">
    <property type="entry name" value="PPIase_dom_sf"/>
</dbReference>
<dbReference type="PROSITE" id="PS50059">
    <property type="entry name" value="FKBP_PPIASE"/>
    <property type="match status" value="1"/>
</dbReference>
<dbReference type="InterPro" id="IPR001179">
    <property type="entry name" value="PPIase_FKBP_dom"/>
</dbReference>
<dbReference type="EMBL" id="ML996689">
    <property type="protein sequence ID" value="KAF2403384.1"/>
    <property type="molecule type" value="Genomic_DNA"/>
</dbReference>
<evidence type="ECO:0000259" key="7">
    <source>
        <dbReference type="PROSITE" id="PS50059"/>
    </source>
</evidence>
<evidence type="ECO:0000256" key="4">
    <source>
        <dbReference type="ARBA" id="ARBA00023235"/>
    </source>
</evidence>
<evidence type="ECO:0000313" key="8">
    <source>
        <dbReference type="EMBL" id="KAF2403384.1"/>
    </source>
</evidence>
<dbReference type="GO" id="GO:0005737">
    <property type="term" value="C:cytoplasm"/>
    <property type="evidence" value="ECO:0007669"/>
    <property type="project" value="TreeGrafter"/>
</dbReference>
<gene>
    <name evidence="8" type="ORF">EJ06DRAFT_519211</name>
</gene>
<proteinExistence type="inferred from homology"/>
<dbReference type="GO" id="GO:0003755">
    <property type="term" value="F:peptidyl-prolyl cis-trans isomerase activity"/>
    <property type="evidence" value="ECO:0007669"/>
    <property type="project" value="UniProtKB-KW"/>
</dbReference>
<keyword evidence="4 6" id="KW-0413">Isomerase</keyword>
<keyword evidence="9" id="KW-1185">Reference proteome</keyword>
<dbReference type="Pfam" id="PF00254">
    <property type="entry name" value="FKBP_C"/>
    <property type="match status" value="1"/>
</dbReference>
<dbReference type="AlphaFoldDB" id="A0A6G1I5C1"/>
<evidence type="ECO:0000256" key="3">
    <source>
        <dbReference type="ARBA" id="ARBA00023110"/>
    </source>
</evidence>
<name>A0A6G1I5C1_9PEZI</name>
<evidence type="ECO:0000256" key="2">
    <source>
        <dbReference type="ARBA" id="ARBA00013194"/>
    </source>
</evidence>
<protein>
    <recommendedName>
        <fullName evidence="2 6">peptidylprolyl isomerase</fullName>
        <ecNumber evidence="2 6">5.2.1.8</ecNumber>
    </recommendedName>
</protein>
<dbReference type="Proteomes" id="UP000799640">
    <property type="component" value="Unassembled WGS sequence"/>
</dbReference>
<keyword evidence="3 6" id="KW-0697">Rotamase</keyword>
<evidence type="ECO:0000256" key="6">
    <source>
        <dbReference type="PROSITE-ProRule" id="PRU00277"/>
    </source>
</evidence>
<comment type="catalytic activity">
    <reaction evidence="1 6">
        <text>[protein]-peptidylproline (omega=180) = [protein]-peptidylproline (omega=0)</text>
        <dbReference type="Rhea" id="RHEA:16237"/>
        <dbReference type="Rhea" id="RHEA-COMP:10747"/>
        <dbReference type="Rhea" id="RHEA-COMP:10748"/>
        <dbReference type="ChEBI" id="CHEBI:83833"/>
        <dbReference type="ChEBI" id="CHEBI:83834"/>
        <dbReference type="EC" id="5.2.1.8"/>
    </reaction>
</comment>
<sequence>MGVEKITISPGNGVDFPKQGDNVTMEYTGYLYDPAAAANDFKGKQFDTSVGRGDFQTRIGTGQVIKGWDEGILGTTSGQPMSLGEKARLNITSDFAYGNRGFPGLIPPGSTLVFDVTLKGINGKR</sequence>
<comment type="similarity">
    <text evidence="5">Belongs to the FKBP-type PPIase family. FKBP1 subfamily.</text>
</comment>
<reference evidence="8" key="1">
    <citation type="journal article" date="2020" name="Stud. Mycol.">
        <title>101 Dothideomycetes genomes: a test case for predicting lifestyles and emergence of pathogens.</title>
        <authorList>
            <person name="Haridas S."/>
            <person name="Albert R."/>
            <person name="Binder M."/>
            <person name="Bloem J."/>
            <person name="Labutti K."/>
            <person name="Salamov A."/>
            <person name="Andreopoulos B."/>
            <person name="Baker S."/>
            <person name="Barry K."/>
            <person name="Bills G."/>
            <person name="Bluhm B."/>
            <person name="Cannon C."/>
            <person name="Castanera R."/>
            <person name="Culley D."/>
            <person name="Daum C."/>
            <person name="Ezra D."/>
            <person name="Gonzalez J."/>
            <person name="Henrissat B."/>
            <person name="Kuo A."/>
            <person name="Liang C."/>
            <person name="Lipzen A."/>
            <person name="Lutzoni F."/>
            <person name="Magnuson J."/>
            <person name="Mondo S."/>
            <person name="Nolan M."/>
            <person name="Ohm R."/>
            <person name="Pangilinan J."/>
            <person name="Park H.-J."/>
            <person name="Ramirez L."/>
            <person name="Alfaro M."/>
            <person name="Sun H."/>
            <person name="Tritt A."/>
            <person name="Yoshinaga Y."/>
            <person name="Zwiers L.-H."/>
            <person name="Turgeon B."/>
            <person name="Goodwin S."/>
            <person name="Spatafora J."/>
            <person name="Crous P."/>
            <person name="Grigoriev I."/>
        </authorList>
    </citation>
    <scope>NUCLEOTIDE SEQUENCE</scope>
    <source>
        <strain evidence="8">CBS 262.69</strain>
    </source>
</reference>
<dbReference type="OrthoDB" id="1902587at2759"/>
<dbReference type="Gene3D" id="3.10.50.40">
    <property type="match status" value="1"/>
</dbReference>
<evidence type="ECO:0000256" key="1">
    <source>
        <dbReference type="ARBA" id="ARBA00000971"/>
    </source>
</evidence>
<dbReference type="SUPFAM" id="SSF54534">
    <property type="entry name" value="FKBP-like"/>
    <property type="match status" value="1"/>
</dbReference>
<organism evidence="8 9">
    <name type="scientific">Trichodelitschia bisporula</name>
    <dbReference type="NCBI Taxonomy" id="703511"/>
    <lineage>
        <taxon>Eukaryota</taxon>
        <taxon>Fungi</taxon>
        <taxon>Dikarya</taxon>
        <taxon>Ascomycota</taxon>
        <taxon>Pezizomycotina</taxon>
        <taxon>Dothideomycetes</taxon>
        <taxon>Dothideomycetes incertae sedis</taxon>
        <taxon>Phaeotrichales</taxon>
        <taxon>Phaeotrichaceae</taxon>
        <taxon>Trichodelitschia</taxon>
    </lineage>
</organism>
<dbReference type="PANTHER" id="PTHR10516">
    <property type="entry name" value="PEPTIDYL-PROLYL CIS-TRANS ISOMERASE"/>
    <property type="match status" value="1"/>
</dbReference>
<dbReference type="EC" id="5.2.1.8" evidence="2 6"/>
<dbReference type="PANTHER" id="PTHR10516:SF443">
    <property type="entry name" value="FK506-BINDING PROTEIN 59-RELATED"/>
    <property type="match status" value="1"/>
</dbReference>